<dbReference type="PIRSF" id="PIRSF012443">
    <property type="entry name" value="UCP012443"/>
    <property type="match status" value="1"/>
</dbReference>
<dbReference type="AlphaFoldDB" id="B8HP93"/>
<dbReference type="KEGG" id="cyn:Cyan7425_5056"/>
<dbReference type="InterPro" id="IPR029046">
    <property type="entry name" value="LolA/LolB/LppX"/>
</dbReference>
<dbReference type="InterPro" id="IPR019207">
    <property type="entry name" value="DUF2092"/>
</dbReference>
<dbReference type="eggNOG" id="COG3900">
    <property type="taxonomic scope" value="Bacteria"/>
</dbReference>
<dbReference type="Pfam" id="PF09865">
    <property type="entry name" value="DUF2092"/>
    <property type="match status" value="1"/>
</dbReference>
<reference evidence="2" key="1">
    <citation type="submission" date="2009-01" db="EMBL/GenBank/DDBJ databases">
        <title>Complete sequence of chromosome Cyanothece sp. PCC 7425.</title>
        <authorList>
            <consortium name="US DOE Joint Genome Institute"/>
            <person name="Lucas S."/>
            <person name="Copeland A."/>
            <person name="Lapidus A."/>
            <person name="Glavina del Rio T."/>
            <person name="Dalin E."/>
            <person name="Tice H."/>
            <person name="Bruce D."/>
            <person name="Goodwin L."/>
            <person name="Pitluck S."/>
            <person name="Sims D."/>
            <person name="Meineke L."/>
            <person name="Brettin T."/>
            <person name="Detter J.C."/>
            <person name="Han C."/>
            <person name="Larimer F."/>
            <person name="Land M."/>
            <person name="Hauser L."/>
            <person name="Kyrpides N."/>
            <person name="Ovchinnikova G."/>
            <person name="Liberton M."/>
            <person name="Stoeckel J."/>
            <person name="Banerjee A."/>
            <person name="Singh A."/>
            <person name="Page L."/>
            <person name="Sato H."/>
            <person name="Zhao L."/>
            <person name="Sherman L."/>
            <person name="Pakrasi H."/>
            <person name="Richardson P."/>
        </authorList>
    </citation>
    <scope>NUCLEOTIDE SEQUENCE</scope>
    <source>
        <strain evidence="2">PCC 7425</strain>
    </source>
</reference>
<keyword evidence="1" id="KW-0732">Signal</keyword>
<evidence type="ECO:0000256" key="1">
    <source>
        <dbReference type="SAM" id="SignalP"/>
    </source>
</evidence>
<feature type="signal peptide" evidence="1">
    <location>
        <begin position="1"/>
        <end position="28"/>
    </location>
</feature>
<proteinExistence type="predicted"/>
<dbReference type="OrthoDB" id="116979at2"/>
<organism evidence="2">
    <name type="scientific">Cyanothece sp. (strain PCC 7425 / ATCC 29141)</name>
    <dbReference type="NCBI Taxonomy" id="395961"/>
    <lineage>
        <taxon>Bacteria</taxon>
        <taxon>Bacillati</taxon>
        <taxon>Cyanobacteriota</taxon>
        <taxon>Cyanophyceae</taxon>
        <taxon>Gomontiellales</taxon>
        <taxon>Cyanothecaceae</taxon>
        <taxon>Cyanothece</taxon>
    </lineage>
</organism>
<dbReference type="SUPFAM" id="SSF89392">
    <property type="entry name" value="Prokaryotic lipoproteins and lipoprotein localization factors"/>
    <property type="match status" value="1"/>
</dbReference>
<dbReference type="HOGENOM" id="CLU_074811_2_0_3"/>
<protein>
    <recommendedName>
        <fullName evidence="3">Periplasmic protein</fullName>
    </recommendedName>
</protein>
<feature type="chain" id="PRO_5002873761" description="Periplasmic protein" evidence="1">
    <location>
        <begin position="29"/>
        <end position="260"/>
    </location>
</feature>
<sequence>MFSFRTKFTSLLLFSAGLAGSIALPGVAQPVVSNSAANPDPQQILNQACTLLKQQRSFAVEMDITYDNVLDTGSKVQYSAYQKVWVQKPNQLRSDYVGDERNSRFYYNGQSFALESPLKNLYATAVAPTSIDAAINQIQQQYGVSIPMSNLFVSDPCAALDAKVNQAFFVGMDMVNRNPAYHLLFVGDDRDWQIWIQPEPKPLPIKVVITYKNLPGAPQYTALLSNWNLTDTPFAADLFNFKPATGAAKIEFLPATSSVP</sequence>
<dbReference type="STRING" id="395961.Cyan7425_5056"/>
<dbReference type="EMBL" id="CP001344">
    <property type="protein sequence ID" value="ACL47353.1"/>
    <property type="molecule type" value="Genomic_DNA"/>
</dbReference>
<gene>
    <name evidence="2" type="ordered locus">Cyan7425_5056</name>
</gene>
<evidence type="ECO:0000313" key="2">
    <source>
        <dbReference type="EMBL" id="ACL47353.1"/>
    </source>
</evidence>
<name>B8HP93_CYAP4</name>
<dbReference type="Gene3D" id="2.50.20.10">
    <property type="entry name" value="Lipoprotein localisation LolA/LolB/LppX"/>
    <property type="match status" value="1"/>
</dbReference>
<accession>B8HP93</accession>
<evidence type="ECO:0008006" key="3">
    <source>
        <dbReference type="Google" id="ProtNLM"/>
    </source>
</evidence>